<dbReference type="Gene3D" id="3.40.50.1360">
    <property type="match status" value="1"/>
</dbReference>
<comment type="similarity">
    <text evidence="1">Belongs to the SorC transcriptional regulatory family.</text>
</comment>
<sequence length="334" mass="35901">MATKGTDTATTGIEDLDAQQIRARVAWLYFIGGLTQQEIADQLGLTRLRVNKTLGQLRTDGSVVVDIRLPMANCIDLENRMKERFGLDDVSVIPTLPDDSENQRAVGDAAGGMLDRLLEDGMGLGVGWGKTLTAGLKRLTPRPLPGSWVTSVMGGLTRGSGSSTFEVATGYARAISAECYYLTAPLYFPSVESREALLSHHGIRETMRRARSVDVALVSCGDMTARSLLVQTPTVSENLATLQAAGAVGDLLGVFLDEAGRPVDHPLNERVLSVTPEQLKSVRHSILASGGWYKVNIIRAILRGGYVTRLVTDEMCAAAILDDTGQTPTNSQQT</sequence>
<dbReference type="EMBL" id="VJMG01000011">
    <property type="protein sequence ID" value="TRL40719.1"/>
    <property type="molecule type" value="Genomic_DNA"/>
</dbReference>
<keyword evidence="4" id="KW-0804">Transcription</keyword>
<keyword evidence="7" id="KW-1185">Reference proteome</keyword>
<name>A0A549TEM5_9HYPH</name>
<dbReference type="Pfam" id="PF04198">
    <property type="entry name" value="Sugar-bind"/>
    <property type="match status" value="1"/>
</dbReference>
<evidence type="ECO:0000256" key="1">
    <source>
        <dbReference type="ARBA" id="ARBA00010466"/>
    </source>
</evidence>
<dbReference type="Proteomes" id="UP000316801">
    <property type="component" value="Unassembled WGS sequence"/>
</dbReference>
<proteinExistence type="inferred from homology"/>
<evidence type="ECO:0000313" key="6">
    <source>
        <dbReference type="EMBL" id="TRL40719.1"/>
    </source>
</evidence>
<dbReference type="GO" id="GO:0030246">
    <property type="term" value="F:carbohydrate binding"/>
    <property type="evidence" value="ECO:0007669"/>
    <property type="project" value="InterPro"/>
</dbReference>
<comment type="caution">
    <text evidence="6">The sequence shown here is derived from an EMBL/GenBank/DDBJ whole genome shotgun (WGS) entry which is preliminary data.</text>
</comment>
<dbReference type="GO" id="GO:0003677">
    <property type="term" value="F:DNA binding"/>
    <property type="evidence" value="ECO:0007669"/>
    <property type="project" value="UniProtKB-KW"/>
</dbReference>
<evidence type="ECO:0000256" key="3">
    <source>
        <dbReference type="ARBA" id="ARBA00023125"/>
    </source>
</evidence>
<keyword evidence="2" id="KW-0805">Transcription regulation</keyword>
<evidence type="ECO:0000259" key="5">
    <source>
        <dbReference type="Pfam" id="PF04198"/>
    </source>
</evidence>
<protein>
    <submittedName>
        <fullName evidence="6">Sugar-binding transcriptional regulator</fullName>
    </submittedName>
</protein>
<gene>
    <name evidence="6" type="ORF">FNA46_05255</name>
</gene>
<dbReference type="PANTHER" id="PTHR34294">
    <property type="entry name" value="TRANSCRIPTIONAL REGULATOR-RELATED"/>
    <property type="match status" value="1"/>
</dbReference>
<feature type="domain" description="Sugar-binding" evidence="5">
    <location>
        <begin position="71"/>
        <end position="321"/>
    </location>
</feature>
<dbReference type="InterPro" id="IPR036388">
    <property type="entry name" value="WH-like_DNA-bd_sf"/>
</dbReference>
<dbReference type="SUPFAM" id="SSF100950">
    <property type="entry name" value="NagB/RpiA/CoA transferase-like"/>
    <property type="match status" value="1"/>
</dbReference>
<organism evidence="6 7">
    <name type="scientific">Rhizobium straminoryzae</name>
    <dbReference type="NCBI Taxonomy" id="1387186"/>
    <lineage>
        <taxon>Bacteria</taxon>
        <taxon>Pseudomonadati</taxon>
        <taxon>Pseudomonadota</taxon>
        <taxon>Alphaproteobacteria</taxon>
        <taxon>Hyphomicrobiales</taxon>
        <taxon>Rhizobiaceae</taxon>
        <taxon>Rhizobium/Agrobacterium group</taxon>
        <taxon>Rhizobium</taxon>
    </lineage>
</organism>
<dbReference type="InterPro" id="IPR036390">
    <property type="entry name" value="WH_DNA-bd_sf"/>
</dbReference>
<keyword evidence="3" id="KW-0238">DNA-binding</keyword>
<dbReference type="Gene3D" id="1.10.10.10">
    <property type="entry name" value="Winged helix-like DNA-binding domain superfamily/Winged helix DNA-binding domain"/>
    <property type="match status" value="1"/>
</dbReference>
<dbReference type="InterPro" id="IPR007324">
    <property type="entry name" value="Sugar-bd_dom_put"/>
</dbReference>
<dbReference type="InterPro" id="IPR037171">
    <property type="entry name" value="NagB/RpiA_transferase-like"/>
</dbReference>
<evidence type="ECO:0000313" key="7">
    <source>
        <dbReference type="Proteomes" id="UP000316801"/>
    </source>
</evidence>
<dbReference type="SUPFAM" id="SSF46785">
    <property type="entry name" value="Winged helix' DNA-binding domain"/>
    <property type="match status" value="1"/>
</dbReference>
<evidence type="ECO:0000256" key="2">
    <source>
        <dbReference type="ARBA" id="ARBA00023015"/>
    </source>
</evidence>
<reference evidence="6 7" key="1">
    <citation type="submission" date="2019-07" db="EMBL/GenBank/DDBJ databases">
        <title>Ln-dependent methylotrophs.</title>
        <authorList>
            <person name="Tani A."/>
        </authorList>
    </citation>
    <scope>NUCLEOTIDE SEQUENCE [LARGE SCALE GENOMIC DNA]</scope>
    <source>
        <strain evidence="6 7">SM12</strain>
    </source>
</reference>
<evidence type="ECO:0000256" key="4">
    <source>
        <dbReference type="ARBA" id="ARBA00023163"/>
    </source>
</evidence>
<dbReference type="AlphaFoldDB" id="A0A549TEM5"/>
<dbReference type="RefSeq" id="WP_143124064.1">
    <property type="nucleotide sequence ID" value="NZ_VJMG01000011.1"/>
</dbReference>
<accession>A0A549TEM5</accession>
<dbReference type="PANTHER" id="PTHR34294:SF1">
    <property type="entry name" value="TRANSCRIPTIONAL REGULATOR LSRR"/>
    <property type="match status" value="1"/>
</dbReference>
<dbReference type="InterPro" id="IPR051054">
    <property type="entry name" value="SorC_transcr_regulators"/>
</dbReference>